<dbReference type="AlphaFoldDB" id="V2RQ68"/>
<reference evidence="1" key="2">
    <citation type="submission" date="2022-05" db="EMBL/GenBank/DDBJ databases">
        <authorList>
            <person name="Proctor A.L."/>
            <person name="Phillips G.J."/>
            <person name="Wannemuehler M.J."/>
        </authorList>
    </citation>
    <scope>NUCLEOTIDE SEQUENCE</scope>
    <source>
        <strain evidence="1">ASF457</strain>
    </source>
</reference>
<sequence>MKKVLFLFLILLLAAACSKKLNTIEQDYYIIIHDIVPLQEHFANKSSEPVYKLKDALEQGAEFDVDKAINDIEKVQADTKNTVTEKSKNIKSDIGKKYISIKMEYIDSVCNFSKGMLTNFKNLQDKSMKTFIEILANDVAVSGEKIDNLLKEEARVLDEIKNMIEKK</sequence>
<reference evidence="1" key="3">
    <citation type="submission" date="2022-06" db="EMBL/GenBank/DDBJ databases">
        <title>Resources to Facilitate Use of the Altered Schaedler Flora (ASF) Mouse Model to Study Microbiome Function.</title>
        <authorList>
            <person name="Proctor A."/>
            <person name="Parvinroo S."/>
            <person name="Richie T."/>
            <person name="Jia X."/>
            <person name="Lee S.T.M."/>
            <person name="Karp P.D."/>
            <person name="Paley S."/>
            <person name="Kostic A.D."/>
            <person name="Pierre J.F."/>
            <person name="Wannemuehler M.J."/>
            <person name="Phillips G.J."/>
        </authorList>
    </citation>
    <scope>NUCLEOTIDE SEQUENCE</scope>
    <source>
        <strain evidence="1">ASF457</strain>
    </source>
</reference>
<dbReference type="KEGG" id="msch:N508_000673"/>
<proteinExistence type="predicted"/>
<name>V2RQ68_9BACT</name>
<evidence type="ECO:0000313" key="1">
    <source>
        <dbReference type="EMBL" id="USF23608.1"/>
    </source>
</evidence>
<evidence type="ECO:0000313" key="2">
    <source>
        <dbReference type="Proteomes" id="UP000017429"/>
    </source>
</evidence>
<protein>
    <submittedName>
        <fullName evidence="1">Uncharacterized protein</fullName>
    </submittedName>
</protein>
<dbReference type="EMBL" id="CP097562">
    <property type="protein sequence ID" value="USF23608.1"/>
    <property type="molecule type" value="Genomic_DNA"/>
</dbReference>
<gene>
    <name evidence="1" type="ORF">N508_000673</name>
</gene>
<dbReference type="PROSITE" id="PS51257">
    <property type="entry name" value="PROKAR_LIPOPROTEIN"/>
    <property type="match status" value="1"/>
</dbReference>
<dbReference type="RefSeq" id="WP_023274981.1">
    <property type="nucleotide sequence ID" value="NZ_CP097562.1"/>
</dbReference>
<dbReference type="Proteomes" id="UP000017429">
    <property type="component" value="Chromosome"/>
</dbReference>
<reference evidence="1" key="1">
    <citation type="journal article" date="2014" name="Genome Announc.">
        <title>Draft genome sequences of the altered schaedler flora, a defined bacterial community from gnotobiotic mice.</title>
        <authorList>
            <person name="Wannemuehler M.J."/>
            <person name="Overstreet A.M."/>
            <person name="Ward D.V."/>
            <person name="Phillips G.J."/>
        </authorList>
    </citation>
    <scope>NUCLEOTIDE SEQUENCE</scope>
    <source>
        <strain evidence="1">ASF457</strain>
    </source>
</reference>
<organism evidence="1 2">
    <name type="scientific">Mucispirillum schaedleri ASF457</name>
    <dbReference type="NCBI Taxonomy" id="1379858"/>
    <lineage>
        <taxon>Bacteria</taxon>
        <taxon>Pseudomonadati</taxon>
        <taxon>Deferribacterota</taxon>
        <taxon>Deferribacteres</taxon>
        <taxon>Deferribacterales</taxon>
        <taxon>Mucispirillaceae</taxon>
        <taxon>Mucispirillum</taxon>
    </lineage>
</organism>
<keyword evidence="2" id="KW-1185">Reference proteome</keyword>
<accession>V2RQ68</accession>